<comment type="caution">
    <text evidence="2">The sequence shown here is derived from an EMBL/GenBank/DDBJ whole genome shotgun (WGS) entry which is preliminary data.</text>
</comment>
<feature type="transmembrane region" description="Helical" evidence="1">
    <location>
        <begin position="48"/>
        <end position="71"/>
    </location>
</feature>
<evidence type="ECO:0000313" key="3">
    <source>
        <dbReference type="Proteomes" id="UP000198287"/>
    </source>
</evidence>
<gene>
    <name evidence="2" type="ORF">Fcan01_16609</name>
</gene>
<dbReference type="EMBL" id="LNIX01000011">
    <property type="protein sequence ID" value="OXA48710.1"/>
    <property type="molecule type" value="Genomic_DNA"/>
</dbReference>
<accession>A0A226DUH0</accession>
<evidence type="ECO:0000313" key="2">
    <source>
        <dbReference type="EMBL" id="OXA48710.1"/>
    </source>
</evidence>
<keyword evidence="1" id="KW-1133">Transmembrane helix</keyword>
<keyword evidence="1" id="KW-0472">Membrane</keyword>
<proteinExistence type="predicted"/>
<reference evidence="2 3" key="1">
    <citation type="submission" date="2015-12" db="EMBL/GenBank/DDBJ databases">
        <title>The genome of Folsomia candida.</title>
        <authorList>
            <person name="Faddeeva A."/>
            <person name="Derks M.F."/>
            <person name="Anvar Y."/>
            <person name="Smit S."/>
            <person name="Van Straalen N."/>
            <person name="Roelofs D."/>
        </authorList>
    </citation>
    <scope>NUCLEOTIDE SEQUENCE [LARGE SCALE GENOMIC DNA]</scope>
    <source>
        <strain evidence="2 3">VU population</strain>
        <tissue evidence="2">Whole body</tissue>
    </source>
</reference>
<name>A0A226DUH0_FOLCA</name>
<evidence type="ECO:0000256" key="1">
    <source>
        <dbReference type="SAM" id="Phobius"/>
    </source>
</evidence>
<keyword evidence="3" id="KW-1185">Reference proteome</keyword>
<dbReference type="AlphaFoldDB" id="A0A226DUH0"/>
<protein>
    <submittedName>
        <fullName evidence="2">Uncharacterized protein</fullName>
    </submittedName>
</protein>
<organism evidence="2 3">
    <name type="scientific">Folsomia candida</name>
    <name type="common">Springtail</name>
    <dbReference type="NCBI Taxonomy" id="158441"/>
    <lineage>
        <taxon>Eukaryota</taxon>
        <taxon>Metazoa</taxon>
        <taxon>Ecdysozoa</taxon>
        <taxon>Arthropoda</taxon>
        <taxon>Hexapoda</taxon>
        <taxon>Collembola</taxon>
        <taxon>Entomobryomorpha</taxon>
        <taxon>Isotomoidea</taxon>
        <taxon>Isotomidae</taxon>
        <taxon>Proisotominae</taxon>
        <taxon>Folsomia</taxon>
    </lineage>
</organism>
<keyword evidence="1" id="KW-0812">Transmembrane</keyword>
<dbReference type="Proteomes" id="UP000198287">
    <property type="component" value="Unassembled WGS sequence"/>
</dbReference>
<sequence length="153" mass="17080">MLTYLPCTPPFLISMIPGFCGDKRQDITGRVLIQILVHVLESVVQLQLYLSAASMISYSLFVGCTCVLCYLSDFMSAIQTIKKDDVEECIQFYRIIQLIERLMNTFLSKRTVPGVLFCSIGVQVVACLDLRCTSKSKVDSSLAVIEDSIKPPK</sequence>